<gene>
    <name evidence="2" type="ORF">SAMN05428964_105212</name>
</gene>
<accession>A0A285TX52</accession>
<proteinExistence type="predicted"/>
<keyword evidence="1" id="KW-0812">Transmembrane</keyword>
<evidence type="ECO:0000313" key="3">
    <source>
        <dbReference type="Proteomes" id="UP000219068"/>
    </source>
</evidence>
<evidence type="ECO:0000313" key="2">
    <source>
        <dbReference type="EMBL" id="SOC26808.1"/>
    </source>
</evidence>
<sequence>MSIYIAYIFLLMTFIVMRRSDWWCYLSEIVISYGLALIALLASETAPIAFSNEAAHLTMFPKLIWFMLLSTAVFGCWIGLRSLLVRVKHLSV</sequence>
<keyword evidence="1" id="KW-1133">Transmembrane helix</keyword>
<organism evidence="2 3">
    <name type="scientific">Thalassospira xiamenensis</name>
    <dbReference type="NCBI Taxonomy" id="220697"/>
    <lineage>
        <taxon>Bacteria</taxon>
        <taxon>Pseudomonadati</taxon>
        <taxon>Pseudomonadota</taxon>
        <taxon>Alphaproteobacteria</taxon>
        <taxon>Rhodospirillales</taxon>
        <taxon>Thalassospiraceae</taxon>
        <taxon>Thalassospira</taxon>
    </lineage>
</organism>
<feature type="transmembrane region" description="Helical" evidence="1">
    <location>
        <begin position="22"/>
        <end position="43"/>
    </location>
</feature>
<reference evidence="2 3" key="1">
    <citation type="submission" date="2017-08" db="EMBL/GenBank/DDBJ databases">
        <authorList>
            <person name="de Groot N.N."/>
        </authorList>
    </citation>
    <scope>NUCLEOTIDE SEQUENCE [LARGE SCALE GENOMIC DNA]</scope>
    <source>
        <strain evidence="2 3">USBA 78</strain>
    </source>
</reference>
<name>A0A285TX52_9PROT</name>
<dbReference type="AlphaFoldDB" id="A0A285TX52"/>
<protein>
    <submittedName>
        <fullName evidence="2">Uncharacterized protein</fullName>
    </submittedName>
</protein>
<keyword evidence="1" id="KW-0472">Membrane</keyword>
<dbReference type="EMBL" id="OBMM01000005">
    <property type="protein sequence ID" value="SOC26808.1"/>
    <property type="molecule type" value="Genomic_DNA"/>
</dbReference>
<feature type="transmembrane region" description="Helical" evidence="1">
    <location>
        <begin position="63"/>
        <end position="84"/>
    </location>
</feature>
<evidence type="ECO:0000256" key="1">
    <source>
        <dbReference type="SAM" id="Phobius"/>
    </source>
</evidence>
<dbReference type="Proteomes" id="UP000219068">
    <property type="component" value="Unassembled WGS sequence"/>
</dbReference>